<protein>
    <submittedName>
        <fullName evidence="1">Phage tail protein</fullName>
    </submittedName>
</protein>
<dbReference type="EMBL" id="AASZRA010000174">
    <property type="protein sequence ID" value="EFI6955694.1"/>
    <property type="molecule type" value="Genomic_DNA"/>
</dbReference>
<gene>
    <name evidence="1" type="ORF">BCB93_005510</name>
</gene>
<dbReference type="InterPro" id="IPR035934">
    <property type="entry name" value="Phage_tail_protein-like_sf"/>
</dbReference>
<evidence type="ECO:0000313" key="1">
    <source>
        <dbReference type="EMBL" id="EFI6955694.1"/>
    </source>
</evidence>
<reference evidence="1" key="1">
    <citation type="submission" date="2020-02" db="EMBL/GenBank/DDBJ databases">
        <authorList>
            <consortium name="GenomeTrakr network: Whole genome sequencing for foodborne pathogen traceback"/>
        </authorList>
    </citation>
    <scope>NUCLEOTIDE SEQUENCE</scope>
    <source>
        <strain evidence="1">CFSAN046653</strain>
    </source>
</reference>
<name>A0AAI9FHK9_ECOLX</name>
<comment type="caution">
    <text evidence="1">The sequence shown here is derived from an EMBL/GenBank/DDBJ whole genome shotgun (WGS) entry which is preliminary data.</text>
</comment>
<dbReference type="InterPro" id="IPR038512">
    <property type="entry name" value="GpU-like_sf"/>
</dbReference>
<dbReference type="Gene3D" id="3.30.70.1700">
    <property type="entry name" value="Phage minor tail protein U"/>
    <property type="match status" value="1"/>
</dbReference>
<dbReference type="SUPFAM" id="SSF143749">
    <property type="entry name" value="Phage tail protein-like"/>
    <property type="match status" value="1"/>
</dbReference>
<dbReference type="RefSeq" id="WP_065226730.1">
    <property type="nucleotide sequence ID" value="NZ_CP015229.1"/>
</dbReference>
<dbReference type="Pfam" id="PF06141">
    <property type="entry name" value="Phage_tail_U"/>
    <property type="match status" value="1"/>
</dbReference>
<sequence>MKHREIRAAVLSALKENIVERVTWFDGRPAFIDELELPAVAVYLTDASAADEFVDEGTWEAVLHIEVFLRAKETDSALDMWMEEKILPALEAVPGLSALLLKMNLQGYDYRRDDEFMMWGSADLLWKITYEM</sequence>
<dbReference type="AlphaFoldDB" id="A0AAI9FHK9"/>
<proteinExistence type="predicted"/>
<dbReference type="InterPro" id="IPR009312">
    <property type="entry name" value="Phage_lambda_GpU-like"/>
</dbReference>
<evidence type="ECO:0000313" key="2">
    <source>
        <dbReference type="Proteomes" id="UP000775646"/>
    </source>
</evidence>
<accession>A0AAI9FHK9</accession>
<organism evidence="1 2">
    <name type="scientific">Escherichia coli</name>
    <dbReference type="NCBI Taxonomy" id="562"/>
    <lineage>
        <taxon>Bacteria</taxon>
        <taxon>Pseudomonadati</taxon>
        <taxon>Pseudomonadota</taxon>
        <taxon>Gammaproteobacteria</taxon>
        <taxon>Enterobacterales</taxon>
        <taxon>Enterobacteriaceae</taxon>
        <taxon>Escherichia</taxon>
    </lineage>
</organism>
<dbReference type="Proteomes" id="UP000775646">
    <property type="component" value="Unassembled WGS sequence"/>
</dbReference>